<sequence>MDAPGFPPDPSLWSVLLLWLVPSAIAVAALVVAVAASRRRQLDNLRWVLSIVSVVVFLVPALFLFVPTSWHEADGAVLECPLSGAAGSVMPGDHDSELYRFWEPCVAASRVRVGVSTGAYAVAAGAIGLIVLRAPKRSWAESPSQRSASRT</sequence>
<dbReference type="Proteomes" id="UP000565572">
    <property type="component" value="Unassembled WGS sequence"/>
</dbReference>
<name>A0A7W5P6B5_9ACTN</name>
<feature type="transmembrane region" description="Helical" evidence="1">
    <location>
        <begin position="47"/>
        <end position="66"/>
    </location>
</feature>
<keyword evidence="1" id="KW-0812">Transmembrane</keyword>
<accession>A0A7W5P6B5</accession>
<keyword evidence="3" id="KW-1185">Reference proteome</keyword>
<comment type="caution">
    <text evidence="2">The sequence shown here is derived from an EMBL/GenBank/DDBJ whole genome shotgun (WGS) entry which is preliminary data.</text>
</comment>
<feature type="transmembrane region" description="Helical" evidence="1">
    <location>
        <begin position="111"/>
        <end position="132"/>
    </location>
</feature>
<evidence type="ECO:0000256" key="1">
    <source>
        <dbReference type="SAM" id="Phobius"/>
    </source>
</evidence>
<feature type="transmembrane region" description="Helical" evidence="1">
    <location>
        <begin position="12"/>
        <end position="35"/>
    </location>
</feature>
<protein>
    <submittedName>
        <fullName evidence="2">Uncharacterized protein</fullName>
    </submittedName>
</protein>
<proteinExistence type="predicted"/>
<keyword evidence="1" id="KW-1133">Transmembrane helix</keyword>
<evidence type="ECO:0000313" key="3">
    <source>
        <dbReference type="Proteomes" id="UP000565572"/>
    </source>
</evidence>
<evidence type="ECO:0000313" key="2">
    <source>
        <dbReference type="EMBL" id="MBB3326345.1"/>
    </source>
</evidence>
<organism evidence="2 3">
    <name type="scientific">Microlunatus antarcticus</name>
    <dbReference type="NCBI Taxonomy" id="53388"/>
    <lineage>
        <taxon>Bacteria</taxon>
        <taxon>Bacillati</taxon>
        <taxon>Actinomycetota</taxon>
        <taxon>Actinomycetes</taxon>
        <taxon>Propionibacteriales</taxon>
        <taxon>Propionibacteriaceae</taxon>
        <taxon>Microlunatus</taxon>
    </lineage>
</organism>
<keyword evidence="1" id="KW-0472">Membrane</keyword>
<reference evidence="2 3" key="1">
    <citation type="submission" date="2020-08" db="EMBL/GenBank/DDBJ databases">
        <title>Sequencing the genomes of 1000 actinobacteria strains.</title>
        <authorList>
            <person name="Klenk H.-P."/>
        </authorList>
    </citation>
    <scope>NUCLEOTIDE SEQUENCE [LARGE SCALE GENOMIC DNA]</scope>
    <source>
        <strain evidence="2 3">DSM 11053</strain>
    </source>
</reference>
<gene>
    <name evidence="2" type="ORF">FHX39_001289</name>
</gene>
<dbReference type="AlphaFoldDB" id="A0A7W5P6B5"/>
<dbReference type="EMBL" id="JACHZG010000001">
    <property type="protein sequence ID" value="MBB3326345.1"/>
    <property type="molecule type" value="Genomic_DNA"/>
</dbReference>